<evidence type="ECO:0000256" key="6">
    <source>
        <dbReference type="ARBA" id="ARBA00022824"/>
    </source>
</evidence>
<name>A0A642V6H0_9ASCO</name>
<dbReference type="InterPro" id="IPR039529">
    <property type="entry name" value="PGAP1/BST1"/>
</dbReference>
<dbReference type="EMBL" id="SWFS01000356">
    <property type="protein sequence ID" value="KAA8908884.1"/>
    <property type="molecule type" value="Genomic_DNA"/>
</dbReference>
<dbReference type="AlphaFoldDB" id="A0A642V6H0"/>
<evidence type="ECO:0000313" key="14">
    <source>
        <dbReference type="Proteomes" id="UP000761534"/>
    </source>
</evidence>
<sequence>MVWMRPAYATLTHLDRTKARMGDKYSIHLYRERGIDETELNPSGIPVVFIPGNAGSHKQGRSVASYCSKKTFEQQLYTKFDFYLAEFNEDLSAFHGRTMLDQAEYVNDAIRYILSLYGEDTTSVMVIGHSMGGIVARTLLALPNYVPNSINTIITLSTPHTIPPLTFDKDVNTVYDLVNQYWRHAFSLESDNDLSDMVLVSITGGRSDSLVPSDYTSVLSVVPPSHGFTTFSSSIPKAWTGVDHQAIIWCSQCRRAVADSLFDVVDSKGHVLPYNERLDQFKRHLLPGFPGEHVVDDVDDYKTGIFTPSVKLLLDSDRQNYHSSGGSLKVADLQNSPINVLPLAHGDFHGVTVFTDSVDYKLYMCNRTKSNGEKGLETHNYATDLSSSDVFVCYDGTLDGVSLPVSNRSSVYPFISSQNGMHFWSYDSEQVSHFDFLVFVSASQGFLTASNYNQYGMVIRESGSKVIIPSGYVDVSLESATSSLLSYNVKIQSSDPGENSEFFAPLLRQYIADPVESAFHVNVEKYAPVVFFHGPSPFVPYDPEAANNLHLQIFTQPSDTTKYTMEVSVNIWASLANLALRYRVLGGTLPMCVTFLGMLFQLREYNRTGYFGRYQDSLYMVIRRLPIILAVLTMVHFAVAHESVRDFLRNIQIPSEQENMRALHAFNPQLKQNDIFLGLTQPYFWFLGPFFFVVAIGLCGILLHLTQLLMCLIRFPVPKSTNPADISKPPSSVKRLVFIGLICIAVSTFVPYQFAFIFAALMQIIHTSITPKIYTHRLGKSFYGFNEHITILFLLNVFINAPILIVWIHNLALNSTIHFATHHNILSVLPCILLVENVYTGNMLPRMTRLQSVTTILLLSYYVLYIALYGLLHAFMLHHLVNVFSLWLLVVYLDDPGTRHRFDTILAKKD</sequence>
<dbReference type="GO" id="GO:0015031">
    <property type="term" value="P:protein transport"/>
    <property type="evidence" value="ECO:0007669"/>
    <property type="project" value="UniProtKB-KW"/>
</dbReference>
<dbReference type="InterPro" id="IPR056824">
    <property type="entry name" value="PGAP1_TMD"/>
</dbReference>
<feature type="transmembrane region" description="Helical" evidence="10">
    <location>
        <begin position="789"/>
        <end position="808"/>
    </location>
</feature>
<keyword evidence="6 10" id="KW-0256">Endoplasmic reticulum</keyword>
<dbReference type="Proteomes" id="UP000761534">
    <property type="component" value="Unassembled WGS sequence"/>
</dbReference>
<evidence type="ECO:0000256" key="10">
    <source>
        <dbReference type="RuleBase" id="RU365011"/>
    </source>
</evidence>
<keyword evidence="9 10" id="KW-0472">Membrane</keyword>
<protein>
    <recommendedName>
        <fullName evidence="10">GPI inositol-deacylase</fullName>
        <ecNumber evidence="10">3.1.-.-</ecNumber>
    </recommendedName>
</protein>
<evidence type="ECO:0000256" key="8">
    <source>
        <dbReference type="ARBA" id="ARBA00022989"/>
    </source>
</evidence>
<comment type="caution">
    <text evidence="13">The sequence shown here is derived from an EMBL/GenBank/DDBJ whole genome shotgun (WGS) entry which is preliminary data.</text>
</comment>
<keyword evidence="3 10" id="KW-0813">Transport</keyword>
<keyword evidence="8 10" id="KW-1133">Transmembrane helix</keyword>
<evidence type="ECO:0000256" key="2">
    <source>
        <dbReference type="ARBA" id="ARBA00006931"/>
    </source>
</evidence>
<feature type="domain" description="GPI inositol-deacylase transmembrane" evidence="12">
    <location>
        <begin position="589"/>
        <end position="892"/>
    </location>
</feature>
<dbReference type="Pfam" id="PF25140">
    <property type="entry name" value="PGAP1_TMD"/>
    <property type="match status" value="1"/>
</dbReference>
<proteinExistence type="inferred from homology"/>
<dbReference type="EC" id="3.1.-.-" evidence="10"/>
<gene>
    <name evidence="13" type="ORF">TRICI_004697</name>
</gene>
<evidence type="ECO:0000256" key="7">
    <source>
        <dbReference type="ARBA" id="ARBA00022927"/>
    </source>
</evidence>
<reference evidence="13" key="1">
    <citation type="journal article" date="2019" name="G3 (Bethesda)">
        <title>Genome Assemblies of Two Rare Opportunistic Yeast Pathogens: Diutina rugosa (syn. Candida rugosa) and Trichomonascus ciferrii (syn. Candida ciferrii).</title>
        <authorList>
            <person name="Mixao V."/>
            <person name="Saus E."/>
            <person name="Hansen A.P."/>
            <person name="Lass-Florl C."/>
            <person name="Gabaldon T."/>
        </authorList>
    </citation>
    <scope>NUCLEOTIDE SEQUENCE</scope>
    <source>
        <strain evidence="13">CBS 4856</strain>
    </source>
</reference>
<dbReference type="GO" id="GO:0006505">
    <property type="term" value="P:GPI anchor metabolic process"/>
    <property type="evidence" value="ECO:0007669"/>
    <property type="project" value="TreeGrafter"/>
</dbReference>
<keyword evidence="14" id="KW-1185">Reference proteome</keyword>
<dbReference type="SUPFAM" id="SSF53474">
    <property type="entry name" value="alpha/beta-Hydrolases"/>
    <property type="match status" value="1"/>
</dbReference>
<keyword evidence="7 10" id="KW-0653">Protein transport</keyword>
<dbReference type="OrthoDB" id="348976at2759"/>
<accession>A0A642V6H0</accession>
<dbReference type="GO" id="GO:0050185">
    <property type="term" value="F:phosphatidylinositol deacylase activity"/>
    <property type="evidence" value="ECO:0007669"/>
    <property type="project" value="TreeGrafter"/>
</dbReference>
<keyword evidence="4 10" id="KW-0812">Transmembrane</keyword>
<evidence type="ECO:0000259" key="11">
    <source>
        <dbReference type="Pfam" id="PF07819"/>
    </source>
</evidence>
<dbReference type="GO" id="GO:0005789">
    <property type="term" value="C:endoplasmic reticulum membrane"/>
    <property type="evidence" value="ECO:0007669"/>
    <property type="project" value="UniProtKB-SubCell"/>
</dbReference>
<evidence type="ECO:0000256" key="5">
    <source>
        <dbReference type="ARBA" id="ARBA00022801"/>
    </source>
</evidence>
<comment type="similarity">
    <text evidence="2 10">Belongs to the GPI inositol-deacylase family.</text>
</comment>
<evidence type="ECO:0000313" key="13">
    <source>
        <dbReference type="EMBL" id="KAA8908884.1"/>
    </source>
</evidence>
<dbReference type="PANTHER" id="PTHR15495">
    <property type="entry name" value="NEGATIVE REGULATOR OF VESICLE FORMATION-RELATED"/>
    <property type="match status" value="1"/>
</dbReference>
<dbReference type="VEuPathDB" id="FungiDB:TRICI_004697"/>
<feature type="transmembrane region" description="Helical" evidence="10">
    <location>
        <begin position="580"/>
        <end position="600"/>
    </location>
</feature>
<comment type="function">
    <text evidence="10">Involved in inositol deacylation of GPI-anchored proteins which plays important roles in the quality control and ER-associated degradation of GPI-anchored proteins.</text>
</comment>
<feature type="transmembrane region" description="Helical" evidence="10">
    <location>
        <begin position="621"/>
        <end position="639"/>
    </location>
</feature>
<evidence type="ECO:0000256" key="3">
    <source>
        <dbReference type="ARBA" id="ARBA00022448"/>
    </source>
</evidence>
<evidence type="ECO:0000256" key="4">
    <source>
        <dbReference type="ARBA" id="ARBA00022692"/>
    </source>
</evidence>
<keyword evidence="5 10" id="KW-0378">Hydrolase</keyword>
<dbReference type="Pfam" id="PF07819">
    <property type="entry name" value="PGAP1"/>
    <property type="match status" value="1"/>
</dbReference>
<evidence type="ECO:0000256" key="9">
    <source>
        <dbReference type="ARBA" id="ARBA00023136"/>
    </source>
</evidence>
<evidence type="ECO:0000259" key="12">
    <source>
        <dbReference type="Pfam" id="PF25140"/>
    </source>
</evidence>
<feature type="transmembrane region" description="Helical" evidence="10">
    <location>
        <begin position="736"/>
        <end position="769"/>
    </location>
</feature>
<evidence type="ECO:0000256" key="1">
    <source>
        <dbReference type="ARBA" id="ARBA00004477"/>
    </source>
</evidence>
<feature type="transmembrane region" description="Helical" evidence="10">
    <location>
        <begin position="683"/>
        <end position="715"/>
    </location>
</feature>
<feature type="transmembrane region" description="Helical" evidence="10">
    <location>
        <begin position="875"/>
        <end position="893"/>
    </location>
</feature>
<dbReference type="InterPro" id="IPR012908">
    <property type="entry name" value="PGAP1-ab_dom-like"/>
</dbReference>
<dbReference type="PANTHER" id="PTHR15495:SF7">
    <property type="entry name" value="GPI INOSITOL-DEACYLASE"/>
    <property type="match status" value="1"/>
</dbReference>
<dbReference type="GO" id="GO:0006888">
    <property type="term" value="P:endoplasmic reticulum to Golgi vesicle-mediated transport"/>
    <property type="evidence" value="ECO:0007669"/>
    <property type="project" value="TreeGrafter"/>
</dbReference>
<dbReference type="Gene3D" id="3.40.50.1820">
    <property type="entry name" value="alpha/beta hydrolase"/>
    <property type="match status" value="1"/>
</dbReference>
<feature type="transmembrane region" description="Helical" evidence="10">
    <location>
        <begin position="850"/>
        <end position="869"/>
    </location>
</feature>
<feature type="domain" description="GPI inositol-deacylase PGAP1-like alpha/beta" evidence="11">
    <location>
        <begin position="42"/>
        <end position="263"/>
    </location>
</feature>
<dbReference type="InterPro" id="IPR029058">
    <property type="entry name" value="AB_hydrolase_fold"/>
</dbReference>
<comment type="subcellular location">
    <subcellularLocation>
        <location evidence="1">Endoplasmic reticulum membrane</location>
        <topology evidence="1">Multi-pass membrane protein</topology>
    </subcellularLocation>
</comment>
<organism evidence="13 14">
    <name type="scientific">Trichomonascus ciferrii</name>
    <dbReference type="NCBI Taxonomy" id="44093"/>
    <lineage>
        <taxon>Eukaryota</taxon>
        <taxon>Fungi</taxon>
        <taxon>Dikarya</taxon>
        <taxon>Ascomycota</taxon>
        <taxon>Saccharomycotina</taxon>
        <taxon>Dipodascomycetes</taxon>
        <taxon>Dipodascales</taxon>
        <taxon>Trichomonascaceae</taxon>
        <taxon>Trichomonascus</taxon>
        <taxon>Trichomonascus ciferrii complex</taxon>
    </lineage>
</organism>